<evidence type="ECO:0000313" key="1">
    <source>
        <dbReference type="EMBL" id="KAJ7644845.1"/>
    </source>
</evidence>
<dbReference type="AlphaFoldDB" id="A0AAD7CCQ9"/>
<protein>
    <submittedName>
        <fullName evidence="1">Uncharacterized protein</fullName>
    </submittedName>
</protein>
<sequence>MGFRCHLLAFSLSPQTMAPFWPPPPWSLLLFHLGLIYPEGDSLTSALEASLLPGGLRGLGDSIRISLPSFETPHFPPMSTASLFPGRVPAHVTIFPAFNIQASEYPAMRQRLDAVARMAWTNRGPFVLESCGMRHNDNWVAIRLRDRDFPRRNRFKEIVQLIERMIPGSATDEPHLSVYFRPRHFDPGMSTAELSQRVGSLVDEYSENVRRPLSIQVSGYELLRCGSVIASFSFDSQLKEVHSGMESGHSCLNSFAYGGGNNRTPGYLACA</sequence>
<accession>A0AAD7CCQ9</accession>
<organism evidence="1 2">
    <name type="scientific">Roridomyces roridus</name>
    <dbReference type="NCBI Taxonomy" id="1738132"/>
    <lineage>
        <taxon>Eukaryota</taxon>
        <taxon>Fungi</taxon>
        <taxon>Dikarya</taxon>
        <taxon>Basidiomycota</taxon>
        <taxon>Agaricomycotina</taxon>
        <taxon>Agaricomycetes</taxon>
        <taxon>Agaricomycetidae</taxon>
        <taxon>Agaricales</taxon>
        <taxon>Marasmiineae</taxon>
        <taxon>Mycenaceae</taxon>
        <taxon>Roridomyces</taxon>
    </lineage>
</organism>
<comment type="caution">
    <text evidence="1">The sequence shown here is derived from an EMBL/GenBank/DDBJ whole genome shotgun (WGS) entry which is preliminary data.</text>
</comment>
<proteinExistence type="predicted"/>
<reference evidence="1" key="1">
    <citation type="submission" date="2023-03" db="EMBL/GenBank/DDBJ databases">
        <title>Massive genome expansion in bonnet fungi (Mycena s.s.) driven by repeated elements and novel gene families across ecological guilds.</title>
        <authorList>
            <consortium name="Lawrence Berkeley National Laboratory"/>
            <person name="Harder C.B."/>
            <person name="Miyauchi S."/>
            <person name="Viragh M."/>
            <person name="Kuo A."/>
            <person name="Thoen E."/>
            <person name="Andreopoulos B."/>
            <person name="Lu D."/>
            <person name="Skrede I."/>
            <person name="Drula E."/>
            <person name="Henrissat B."/>
            <person name="Morin E."/>
            <person name="Kohler A."/>
            <person name="Barry K."/>
            <person name="LaButti K."/>
            <person name="Morin E."/>
            <person name="Salamov A."/>
            <person name="Lipzen A."/>
            <person name="Mereny Z."/>
            <person name="Hegedus B."/>
            <person name="Baldrian P."/>
            <person name="Stursova M."/>
            <person name="Weitz H."/>
            <person name="Taylor A."/>
            <person name="Grigoriev I.V."/>
            <person name="Nagy L.G."/>
            <person name="Martin F."/>
            <person name="Kauserud H."/>
        </authorList>
    </citation>
    <scope>NUCLEOTIDE SEQUENCE</scope>
    <source>
        <strain evidence="1">9284</strain>
    </source>
</reference>
<gene>
    <name evidence="1" type="ORF">FB45DRAFT_898813</name>
</gene>
<dbReference type="Proteomes" id="UP001221142">
    <property type="component" value="Unassembled WGS sequence"/>
</dbReference>
<name>A0AAD7CCQ9_9AGAR</name>
<keyword evidence="2" id="KW-1185">Reference proteome</keyword>
<evidence type="ECO:0000313" key="2">
    <source>
        <dbReference type="Proteomes" id="UP001221142"/>
    </source>
</evidence>
<dbReference type="EMBL" id="JARKIF010000003">
    <property type="protein sequence ID" value="KAJ7644845.1"/>
    <property type="molecule type" value="Genomic_DNA"/>
</dbReference>